<dbReference type="InterPro" id="IPR007504">
    <property type="entry name" value="H/ACA_rnp_Gar1/Naf1"/>
</dbReference>
<evidence type="ECO:0000256" key="2">
    <source>
        <dbReference type="ARBA" id="ARBA00022517"/>
    </source>
</evidence>
<comment type="similarity">
    <text evidence="7 8">Belongs to the GAR1 family.</text>
</comment>
<dbReference type="GO" id="GO:0000454">
    <property type="term" value="P:snoRNA guided rRNA pseudouridine synthesis"/>
    <property type="evidence" value="ECO:0007669"/>
    <property type="project" value="TreeGrafter"/>
</dbReference>
<protein>
    <recommendedName>
        <fullName evidence="8">H/ACA ribonucleoprotein complex subunit</fullName>
    </recommendedName>
</protein>
<evidence type="ECO:0000256" key="7">
    <source>
        <dbReference type="ARBA" id="ARBA00038293"/>
    </source>
</evidence>
<dbReference type="OrthoDB" id="2187159at2759"/>
<sequence length="122" mass="14291">MGFFKKNKRQSFNRNYEGEVQCNNIILGGTFYKHCENDLLLKNELENLVPYFNGRIFLENKEEIGKVDEILGPINEFYFSVKLKEGIRAKSFSSDTHFFIDKSQTLPLSRFLPQEKNSQSLK</sequence>
<evidence type="ECO:0000256" key="6">
    <source>
        <dbReference type="ARBA" id="ARBA00023274"/>
    </source>
</evidence>
<reference evidence="9 10" key="1">
    <citation type="submission" date="2013-02" db="EMBL/GenBank/DDBJ databases">
        <title>The Genome Sequence of Plasmodium falciparum UGT5.1.</title>
        <authorList>
            <consortium name="The Broad Institute Genome Sequencing Platform"/>
            <consortium name="The Broad Institute Genome Sequencing Center for Infectious Disease"/>
            <person name="Neafsey D."/>
            <person name="Cheeseman I."/>
            <person name="Volkman S."/>
            <person name="Adams J."/>
            <person name="Walker B."/>
            <person name="Young S.K."/>
            <person name="Zeng Q."/>
            <person name="Gargeya S."/>
            <person name="Fitzgerald M."/>
            <person name="Haas B."/>
            <person name="Abouelleil A."/>
            <person name="Alvarado L."/>
            <person name="Arachchi H.M."/>
            <person name="Berlin A.M."/>
            <person name="Chapman S.B."/>
            <person name="Dewar J."/>
            <person name="Goldberg J."/>
            <person name="Griggs A."/>
            <person name="Gujja S."/>
            <person name="Hansen M."/>
            <person name="Howarth C."/>
            <person name="Imamovic A."/>
            <person name="Larimer J."/>
            <person name="McCowan C."/>
            <person name="Murphy C."/>
            <person name="Neiman D."/>
            <person name="Pearson M."/>
            <person name="Priest M."/>
            <person name="Roberts A."/>
            <person name="Saif S."/>
            <person name="Shea T."/>
            <person name="Sisk P."/>
            <person name="Sykes S."/>
            <person name="Wortman J."/>
            <person name="Nusbaum C."/>
            <person name="Birren B."/>
        </authorList>
    </citation>
    <scope>NUCLEOTIDE SEQUENCE [LARGE SCALE GENOMIC DNA]</scope>
    <source>
        <strain evidence="9 10">UGT5.1</strain>
    </source>
</reference>
<keyword evidence="5 8" id="KW-0539">Nucleus</keyword>
<gene>
    <name evidence="9" type="ORF">C923_04416</name>
</gene>
<dbReference type="EMBL" id="KE124678">
    <property type="protein sequence ID" value="EWC74894.1"/>
    <property type="molecule type" value="Genomic_DNA"/>
</dbReference>
<dbReference type="InterPro" id="IPR038664">
    <property type="entry name" value="Gar1/Naf1_Cbf5-bd_sf"/>
</dbReference>
<dbReference type="GO" id="GO:0034513">
    <property type="term" value="F:box H/ACA snoRNA binding"/>
    <property type="evidence" value="ECO:0007669"/>
    <property type="project" value="TreeGrafter"/>
</dbReference>
<evidence type="ECO:0000256" key="5">
    <source>
        <dbReference type="ARBA" id="ARBA00023242"/>
    </source>
</evidence>
<dbReference type="FunFam" id="2.40.10.230:FF:000001">
    <property type="entry name" value="H/ACA ribonucleoprotein complex subunit"/>
    <property type="match status" value="1"/>
</dbReference>
<dbReference type="InterPro" id="IPR009000">
    <property type="entry name" value="Transl_B-barrel_sf"/>
</dbReference>
<proteinExistence type="inferred from homology"/>
<evidence type="ECO:0000313" key="10">
    <source>
        <dbReference type="Proteomes" id="UP000030697"/>
    </source>
</evidence>
<accession>W7JJ88</accession>
<comment type="function">
    <text evidence="8">Required for ribosome biogenesis. Part of a complex which catalyzes pseudouridylation of rRNA. This involves the isomerization of uridine such that the ribose is subsequently attached to C5, instead of the normal N1. Pseudouridine ("psi") residues may serve to stabilize the conformation of rRNAs.</text>
</comment>
<evidence type="ECO:0000313" key="9">
    <source>
        <dbReference type="EMBL" id="EWC74894.1"/>
    </source>
</evidence>
<comment type="subunit">
    <text evidence="8">Component of the small nucleolar ribonucleoprotein particles containing H/ACA-type snoRNAs (H/ACA snoRNPs).</text>
</comment>
<keyword evidence="3 8" id="KW-0698">rRNA processing</keyword>
<name>W7JJ88_PLAFA</name>
<evidence type="ECO:0000256" key="1">
    <source>
        <dbReference type="ARBA" id="ARBA00004604"/>
    </source>
</evidence>
<dbReference type="SUPFAM" id="SSF50447">
    <property type="entry name" value="Translation proteins"/>
    <property type="match status" value="1"/>
</dbReference>
<keyword evidence="4 8" id="KW-0694">RNA-binding</keyword>
<organism evidence="9 10">
    <name type="scientific">Plasmodium falciparum UGT5.1</name>
    <dbReference type="NCBI Taxonomy" id="1237627"/>
    <lineage>
        <taxon>Eukaryota</taxon>
        <taxon>Sar</taxon>
        <taxon>Alveolata</taxon>
        <taxon>Apicomplexa</taxon>
        <taxon>Aconoidasida</taxon>
        <taxon>Haemosporida</taxon>
        <taxon>Plasmodiidae</taxon>
        <taxon>Plasmodium</taxon>
        <taxon>Plasmodium (Laverania)</taxon>
    </lineage>
</organism>
<dbReference type="Gene3D" id="2.40.10.230">
    <property type="entry name" value="Probable tRNA pseudouridine synthase domain"/>
    <property type="match status" value="1"/>
</dbReference>
<evidence type="ECO:0000256" key="3">
    <source>
        <dbReference type="ARBA" id="ARBA00022552"/>
    </source>
</evidence>
<keyword evidence="6 8" id="KW-0687">Ribonucleoprotein</keyword>
<dbReference type="Pfam" id="PF04410">
    <property type="entry name" value="Gar1"/>
    <property type="match status" value="1"/>
</dbReference>
<dbReference type="GO" id="GO:0031429">
    <property type="term" value="C:box H/ACA snoRNP complex"/>
    <property type="evidence" value="ECO:0007669"/>
    <property type="project" value="TreeGrafter"/>
</dbReference>
<dbReference type="AlphaFoldDB" id="W7JJ88"/>
<keyword evidence="2 8" id="KW-0690">Ribosome biogenesis</keyword>
<evidence type="ECO:0000256" key="8">
    <source>
        <dbReference type="RuleBase" id="RU364004"/>
    </source>
</evidence>
<dbReference type="PANTHER" id="PTHR23237">
    <property type="entry name" value="NUCLEOLAR PROTEIN FAMILY A MEMBER 1 SNORNP PROTEIN GAR1"/>
    <property type="match status" value="1"/>
</dbReference>
<evidence type="ECO:0000256" key="4">
    <source>
        <dbReference type="ARBA" id="ARBA00022884"/>
    </source>
</evidence>
<comment type="subcellular location">
    <subcellularLocation>
        <location evidence="1 8">Nucleus</location>
        <location evidence="1 8">Nucleolus</location>
    </subcellularLocation>
</comment>
<dbReference type="Proteomes" id="UP000030697">
    <property type="component" value="Unassembled WGS sequence"/>
</dbReference>
<dbReference type="PANTHER" id="PTHR23237:SF6">
    <property type="entry name" value="H_ACA RIBONUCLEOPROTEIN COMPLEX SUBUNIT 1"/>
    <property type="match status" value="1"/>
</dbReference>